<keyword evidence="2" id="KW-1185">Reference proteome</keyword>
<organism evidence="1 2">
    <name type="scientific">Mesobacillus selenatarsenatis (strain DSM 18680 / JCM 14380 / FERM P-15431 / SF-1)</name>
    <dbReference type="NCBI Taxonomy" id="1321606"/>
    <lineage>
        <taxon>Bacteria</taxon>
        <taxon>Bacillati</taxon>
        <taxon>Bacillota</taxon>
        <taxon>Bacilli</taxon>
        <taxon>Bacillales</taxon>
        <taxon>Bacillaceae</taxon>
        <taxon>Mesobacillus</taxon>
    </lineage>
</organism>
<evidence type="ECO:0000313" key="2">
    <source>
        <dbReference type="Proteomes" id="UP000031014"/>
    </source>
</evidence>
<dbReference type="EMBL" id="BASE01000004">
    <property type="protein sequence ID" value="GAM12032.1"/>
    <property type="molecule type" value="Genomic_DNA"/>
</dbReference>
<dbReference type="Proteomes" id="UP000031014">
    <property type="component" value="Unassembled WGS sequence"/>
</dbReference>
<name>A0A0A8WZ52_MESS1</name>
<accession>A0A0A8WZ52</accession>
<gene>
    <name evidence="1" type="ORF">SAMD00020551_0151</name>
</gene>
<evidence type="ECO:0000313" key="1">
    <source>
        <dbReference type="EMBL" id="GAM12032.1"/>
    </source>
</evidence>
<proteinExistence type="predicted"/>
<sequence>MKRQEFILSSEELSFALALCQHDVLASSILKECVGDVNEEGIELIFQTASRSLFTKGILLKLDEGHPDNAFTGGFSELLQDLATSNNMFRAYNENENGQFVLTAHSSRNGFILHLVSNQVVHVLCEMELDELMEEVTAFFQPQFNNWDSMQFTVKEKHFEQLISSIQLKQKINFGLTADQFANDFHENNGNIVNFSLIRTEDEELPHFLEVVMLLVGKERIWAMKEEELEGEKNIIIKTLHKVEWQQLLETTLSRVITSKIS</sequence>
<protein>
    <submittedName>
        <fullName evidence="1">Uncharacterized protein</fullName>
    </submittedName>
</protein>
<dbReference type="STRING" id="1321606.SAMD00020551_0151"/>
<dbReference type="OrthoDB" id="2826044at2"/>
<dbReference type="AlphaFoldDB" id="A0A0A8WZ52"/>
<dbReference type="RefSeq" id="WP_041963980.1">
    <property type="nucleotide sequence ID" value="NZ_BASE01000004.1"/>
</dbReference>
<comment type="caution">
    <text evidence="1">The sequence shown here is derived from an EMBL/GenBank/DDBJ whole genome shotgun (WGS) entry which is preliminary data.</text>
</comment>
<reference evidence="1 2" key="1">
    <citation type="submission" date="2013-06" db="EMBL/GenBank/DDBJ databases">
        <title>Whole genome shotgun sequence of Bacillus selenatarsenatis SF-1.</title>
        <authorList>
            <person name="Kuroda M."/>
            <person name="Sei K."/>
            <person name="Yamashita M."/>
            <person name="Ike M."/>
        </authorList>
    </citation>
    <scope>NUCLEOTIDE SEQUENCE [LARGE SCALE GENOMIC DNA]</scope>
    <source>
        <strain evidence="1 2">SF-1</strain>
    </source>
</reference>